<comment type="caution">
    <text evidence="2">The sequence shown here is derived from an EMBL/GenBank/DDBJ whole genome shotgun (WGS) entry which is preliminary data.</text>
</comment>
<evidence type="ECO:0000313" key="2">
    <source>
        <dbReference type="EMBL" id="MYL82826.1"/>
    </source>
</evidence>
<sequence>MEEKVKNYRNAALRYSQAEEDARKDGFPEAVEQYSRAKAAAQKELENAERELSAHEAAKSVKAPKTTP</sequence>
<feature type="compositionally biased region" description="Basic and acidic residues" evidence="1">
    <location>
        <begin position="41"/>
        <end position="59"/>
    </location>
</feature>
<protein>
    <submittedName>
        <fullName evidence="2">Uncharacterized protein</fullName>
    </submittedName>
</protein>
<proteinExistence type="predicted"/>
<evidence type="ECO:0000256" key="1">
    <source>
        <dbReference type="SAM" id="MobiDB-lite"/>
    </source>
</evidence>
<gene>
    <name evidence="2" type="ORF">GTA51_06710</name>
</gene>
<reference evidence="2 3" key="1">
    <citation type="submission" date="2020-01" db="EMBL/GenBank/DDBJ databases">
        <title>Genome sequence of Desulfovibrio aerotolerans DSM 16695(T).</title>
        <authorList>
            <person name="Karnachuk O."/>
            <person name="Avakyan M."/>
            <person name="Mardanov A."/>
            <person name="Kadnikov V."/>
            <person name="Ravin N."/>
        </authorList>
    </citation>
    <scope>NUCLEOTIDE SEQUENCE [LARGE SCALE GENOMIC DNA]</scope>
    <source>
        <strain evidence="2 3">DSM 16695</strain>
    </source>
</reference>
<evidence type="ECO:0000313" key="3">
    <source>
        <dbReference type="Proteomes" id="UP000482487"/>
    </source>
</evidence>
<feature type="region of interest" description="Disordered" evidence="1">
    <location>
        <begin position="41"/>
        <end position="68"/>
    </location>
</feature>
<keyword evidence="3" id="KW-1185">Reference proteome</keyword>
<dbReference type="RefSeq" id="WP_160959728.1">
    <property type="nucleotide sequence ID" value="NZ_WVUD01000008.1"/>
</dbReference>
<dbReference type="OrthoDB" id="5460971at2"/>
<dbReference type="EMBL" id="WVUD01000008">
    <property type="protein sequence ID" value="MYL82826.1"/>
    <property type="molecule type" value="Genomic_DNA"/>
</dbReference>
<dbReference type="AlphaFoldDB" id="A0A7C9ILF6"/>
<name>A0A7C9ILF6_9BACT</name>
<dbReference type="Proteomes" id="UP000482487">
    <property type="component" value="Unassembled WGS sequence"/>
</dbReference>
<accession>A0A7C9ILF6</accession>
<organism evidence="2 3">
    <name type="scientific">Solidesulfovibrio aerotolerans</name>
    <dbReference type="NCBI Taxonomy" id="295255"/>
    <lineage>
        <taxon>Bacteria</taxon>
        <taxon>Pseudomonadati</taxon>
        <taxon>Thermodesulfobacteriota</taxon>
        <taxon>Desulfovibrionia</taxon>
        <taxon>Desulfovibrionales</taxon>
        <taxon>Desulfovibrionaceae</taxon>
        <taxon>Solidesulfovibrio</taxon>
    </lineage>
</organism>